<proteinExistence type="predicted"/>
<name>A0ABQ6GQ79_9BACL</name>
<evidence type="ECO:0000256" key="2">
    <source>
        <dbReference type="PROSITE-ProRule" id="PRU00335"/>
    </source>
</evidence>
<evidence type="ECO:0000313" key="5">
    <source>
        <dbReference type="Proteomes" id="UP001157114"/>
    </source>
</evidence>
<gene>
    <name evidence="4" type="ORF">MU1_58510</name>
</gene>
<accession>A0ABQ6GQ79</accession>
<keyword evidence="1 2" id="KW-0238">DNA-binding</keyword>
<evidence type="ECO:0000256" key="1">
    <source>
        <dbReference type="ARBA" id="ARBA00023125"/>
    </source>
</evidence>
<dbReference type="Gene3D" id="1.10.357.10">
    <property type="entry name" value="Tetracycline Repressor, domain 2"/>
    <property type="match status" value="1"/>
</dbReference>
<reference evidence="4 5" key="1">
    <citation type="submission" date="2023-03" db="EMBL/GenBank/DDBJ databases">
        <title>Draft genome sequence of the bacteria which degrade cell wall of Tricholomamatutake.</title>
        <authorList>
            <person name="Konishi Y."/>
            <person name="Fukuta Y."/>
            <person name="Shirasaka N."/>
        </authorList>
    </citation>
    <scope>NUCLEOTIDE SEQUENCE [LARGE SCALE GENOMIC DNA]</scope>
    <source>
        <strain evidence="5">mu1</strain>
    </source>
</reference>
<dbReference type="Pfam" id="PF00440">
    <property type="entry name" value="TetR_N"/>
    <property type="match status" value="1"/>
</dbReference>
<organism evidence="4 5">
    <name type="scientific">Paenibacillus glycanilyticus</name>
    <dbReference type="NCBI Taxonomy" id="126569"/>
    <lineage>
        <taxon>Bacteria</taxon>
        <taxon>Bacillati</taxon>
        <taxon>Bacillota</taxon>
        <taxon>Bacilli</taxon>
        <taxon>Bacillales</taxon>
        <taxon>Paenibacillaceae</taxon>
        <taxon>Paenibacillus</taxon>
    </lineage>
</organism>
<dbReference type="EMBL" id="BSSQ01000035">
    <property type="protein sequence ID" value="GLX71501.1"/>
    <property type="molecule type" value="Genomic_DNA"/>
</dbReference>
<dbReference type="PROSITE" id="PS50977">
    <property type="entry name" value="HTH_TETR_2"/>
    <property type="match status" value="1"/>
</dbReference>
<dbReference type="SUPFAM" id="SSF46689">
    <property type="entry name" value="Homeodomain-like"/>
    <property type="match status" value="1"/>
</dbReference>
<dbReference type="RefSeq" id="WP_284242315.1">
    <property type="nucleotide sequence ID" value="NZ_BSSQ01000035.1"/>
</dbReference>
<dbReference type="Proteomes" id="UP001157114">
    <property type="component" value="Unassembled WGS sequence"/>
</dbReference>
<sequence length="224" mass="26042">MTPKEEIKDPHAEMRSKLVAKVIPIVRKNGFQALRMETICKYMDVSKATMYKYFASKEEVMGSAVDVLVDFIEEFDVDPARTVDSYGTVFQQLLEQSILIAAYISDGFMNELQAVYPDLHIRLTDAMKKREEKIRAIHLEGKSKGIYNAFNENLLFLQEHVLVRAMMDVKFLMSYQMSLEEVLLEYYKLKKQQLFKPEFQHLPDDAAMAAKCEFLAKKITRDLF</sequence>
<dbReference type="InterPro" id="IPR009057">
    <property type="entry name" value="Homeodomain-like_sf"/>
</dbReference>
<dbReference type="InterPro" id="IPR001647">
    <property type="entry name" value="HTH_TetR"/>
</dbReference>
<evidence type="ECO:0000313" key="4">
    <source>
        <dbReference type="EMBL" id="GLX71501.1"/>
    </source>
</evidence>
<protein>
    <submittedName>
        <fullName evidence="4">TetR family transcriptional regulator</fullName>
    </submittedName>
</protein>
<comment type="caution">
    <text evidence="4">The sequence shown here is derived from an EMBL/GenBank/DDBJ whole genome shotgun (WGS) entry which is preliminary data.</text>
</comment>
<evidence type="ECO:0000259" key="3">
    <source>
        <dbReference type="PROSITE" id="PS50977"/>
    </source>
</evidence>
<feature type="domain" description="HTH tetR-type" evidence="3">
    <location>
        <begin position="12"/>
        <end position="72"/>
    </location>
</feature>
<keyword evidence="5" id="KW-1185">Reference proteome</keyword>
<feature type="DNA-binding region" description="H-T-H motif" evidence="2">
    <location>
        <begin position="35"/>
        <end position="54"/>
    </location>
</feature>